<dbReference type="GO" id="GO:0016020">
    <property type="term" value="C:membrane"/>
    <property type="evidence" value="ECO:0007669"/>
    <property type="project" value="UniProtKB-SubCell"/>
</dbReference>
<keyword evidence="4 11" id="KW-0808">Transferase</keyword>
<keyword evidence="6 11" id="KW-0735">Signal-anchor</keyword>
<evidence type="ECO:0000256" key="7">
    <source>
        <dbReference type="ARBA" id="ARBA00022989"/>
    </source>
</evidence>
<dbReference type="GO" id="GO:0005737">
    <property type="term" value="C:cytoplasm"/>
    <property type="evidence" value="ECO:0007669"/>
    <property type="project" value="TreeGrafter"/>
</dbReference>
<keyword evidence="5 11" id="KW-0812">Transmembrane</keyword>
<evidence type="ECO:0000256" key="8">
    <source>
        <dbReference type="ARBA" id="ARBA00023136"/>
    </source>
</evidence>
<evidence type="ECO:0000256" key="3">
    <source>
        <dbReference type="ARBA" id="ARBA00022603"/>
    </source>
</evidence>
<dbReference type="KEGG" id="dcr:108222840"/>
<keyword evidence="14" id="KW-1185">Reference proteome</keyword>
<evidence type="ECO:0000256" key="10">
    <source>
        <dbReference type="ARBA" id="ARBA00037847"/>
    </source>
</evidence>
<dbReference type="InterPro" id="IPR029063">
    <property type="entry name" value="SAM-dependent_MTases_sf"/>
</dbReference>
<evidence type="ECO:0000256" key="12">
    <source>
        <dbReference type="SAM" id="MobiDB-lite"/>
    </source>
</evidence>
<proteinExistence type="inferred from homology"/>
<evidence type="ECO:0000313" key="13">
    <source>
        <dbReference type="EMBL" id="WOH02612.1"/>
    </source>
</evidence>
<dbReference type="OrthoDB" id="2013972at2759"/>
<dbReference type="Gramene" id="KZM95979">
    <property type="protein sequence ID" value="KZM95979"/>
    <property type="gene ID" value="DCAR_019221"/>
</dbReference>
<dbReference type="Proteomes" id="UP000077755">
    <property type="component" value="Chromosome 5"/>
</dbReference>
<sequence>MSRPLHRGVSGGGRLSGSNNDLWTDSQMKDSTDKDDIDKSRLRSDQSFLSLKFPFRLPFQDNSPSKISVGENGFISDQFSPASMRNRHKLILLFLKISLAAIVILALTGSFWWTISISIASRGQIFHGYRRLQEQLVSDLLEIGELSSGTARFKELDFCSDESENYVPCFNVTMNLDLGFPKGEENDRHCGSSSLQNCLVLPPANYKIPLRWPTGQDVIWVSNVQITAQEVLSSGSLTKRMMMLDEDQISFRSASPMFDGVEDYSHQIAEMIGLRNESNFLQAGVRTILDIGCGYGSFGAHLFSKQLLTMCLAEFEASGSQVQLTLERGLPGMLGSLTSKQFPYPSLSFDMIHCARCGIDWDKKDGILLIEVDRVLRPGGYFVWTSPITNTQGFLRNKENEKRWNIVQNFASGLCWDMLSQQDETAVWKKTSLKKCYASRKSGFGPPLCSKRHDIETPYYSLLQTCIGGTQSRRWVSIEDRAPWPARSNLQSNEIQIYGLGLHSEDFAADALNWDSAVKNFWSLLSPLIFSDHPKRPGDEDPSPPYNMVRNVLDMNARLGGFNSALLEAGKSVWVMNVVPTTGQNYLPLILDRGFVGVLHDWCEAFPSYPRTYDMVHAEGLLSLETAQKRRCSMLDLFSEIDRLLRPEGWVILRDTTLLIESARSLAPLLKWDARVVEIESNSDERLLVCQKPFFKRLAN</sequence>
<evidence type="ECO:0000256" key="2">
    <source>
        <dbReference type="ARBA" id="ARBA00008361"/>
    </source>
</evidence>
<dbReference type="SUPFAM" id="SSF53335">
    <property type="entry name" value="S-adenosyl-L-methionine-dependent methyltransferases"/>
    <property type="match status" value="2"/>
</dbReference>
<keyword evidence="9 11" id="KW-0325">Glycoprotein</keyword>
<feature type="transmembrane region" description="Helical" evidence="11">
    <location>
        <begin position="90"/>
        <end position="113"/>
    </location>
</feature>
<feature type="region of interest" description="Disordered" evidence="12">
    <location>
        <begin position="1"/>
        <end position="38"/>
    </location>
</feature>
<evidence type="ECO:0000256" key="1">
    <source>
        <dbReference type="ARBA" id="ARBA00004606"/>
    </source>
</evidence>
<dbReference type="GO" id="GO:0012505">
    <property type="term" value="C:endomembrane system"/>
    <property type="evidence" value="ECO:0007669"/>
    <property type="project" value="UniProtKB-SubCell"/>
</dbReference>
<accession>A0A164ZIK7</accession>
<feature type="compositionally biased region" description="Basic and acidic residues" evidence="12">
    <location>
        <begin position="27"/>
        <end position="38"/>
    </location>
</feature>
<reference evidence="13" key="1">
    <citation type="journal article" date="2016" name="Nat. Genet.">
        <title>A high-quality carrot genome assembly provides new insights into carotenoid accumulation and asterid genome evolution.</title>
        <authorList>
            <person name="Iorizzo M."/>
            <person name="Ellison S."/>
            <person name="Senalik D."/>
            <person name="Zeng P."/>
            <person name="Satapoomin P."/>
            <person name="Huang J."/>
            <person name="Bowman M."/>
            <person name="Iovene M."/>
            <person name="Sanseverino W."/>
            <person name="Cavagnaro P."/>
            <person name="Yildiz M."/>
            <person name="Macko-Podgorni A."/>
            <person name="Moranska E."/>
            <person name="Grzebelus E."/>
            <person name="Grzebelus D."/>
            <person name="Ashrafi H."/>
            <person name="Zheng Z."/>
            <person name="Cheng S."/>
            <person name="Spooner D."/>
            <person name="Van Deynze A."/>
            <person name="Simon P."/>
        </authorList>
    </citation>
    <scope>NUCLEOTIDE SEQUENCE</scope>
    <source>
        <tissue evidence="13">Leaf</tissue>
    </source>
</reference>
<organism evidence="13 14">
    <name type="scientific">Daucus carota subsp. sativus</name>
    <name type="common">Carrot</name>
    <dbReference type="NCBI Taxonomy" id="79200"/>
    <lineage>
        <taxon>Eukaryota</taxon>
        <taxon>Viridiplantae</taxon>
        <taxon>Streptophyta</taxon>
        <taxon>Embryophyta</taxon>
        <taxon>Tracheophyta</taxon>
        <taxon>Spermatophyta</taxon>
        <taxon>Magnoliopsida</taxon>
        <taxon>eudicotyledons</taxon>
        <taxon>Gunneridae</taxon>
        <taxon>Pentapetalae</taxon>
        <taxon>asterids</taxon>
        <taxon>campanulids</taxon>
        <taxon>Apiales</taxon>
        <taxon>Apiaceae</taxon>
        <taxon>Apioideae</taxon>
        <taxon>Scandiceae</taxon>
        <taxon>Daucinae</taxon>
        <taxon>Daucus</taxon>
        <taxon>Daucus sect. Daucus</taxon>
    </lineage>
</organism>
<name>A0A164ZIK7_DAUCS</name>
<keyword evidence="3 11" id="KW-0489">Methyltransferase</keyword>
<dbReference type="GO" id="GO:0008168">
    <property type="term" value="F:methyltransferase activity"/>
    <property type="evidence" value="ECO:0007669"/>
    <property type="project" value="UniProtKB-UniRule"/>
</dbReference>
<evidence type="ECO:0000256" key="4">
    <source>
        <dbReference type="ARBA" id="ARBA00022679"/>
    </source>
</evidence>
<evidence type="ECO:0000313" key="14">
    <source>
        <dbReference type="Proteomes" id="UP000077755"/>
    </source>
</evidence>
<gene>
    <name evidence="13" type="ORF">DCAR_0522001</name>
</gene>
<dbReference type="PANTHER" id="PTHR10108:SF899">
    <property type="entry name" value="PECTIN METHYLTRANSFERASE QUA2-RELATED"/>
    <property type="match status" value="1"/>
</dbReference>
<dbReference type="InterPro" id="IPR004159">
    <property type="entry name" value="Put_SAM_MeTrfase"/>
</dbReference>
<keyword evidence="8 11" id="KW-0472">Membrane</keyword>
<dbReference type="OMA" id="QDETAVW"/>
<comment type="subcellular location">
    <subcellularLocation>
        <location evidence="10">Endomembrane system</location>
        <topology evidence="10">Single-pass membrane protein</topology>
    </subcellularLocation>
    <subcellularLocation>
        <location evidence="1 11">Membrane</location>
        <topology evidence="1 11">Single-pass type II membrane protein</topology>
    </subcellularLocation>
</comment>
<dbReference type="Gene3D" id="3.40.50.150">
    <property type="entry name" value="Vaccinia Virus protein VP39"/>
    <property type="match status" value="1"/>
</dbReference>
<keyword evidence="7 11" id="KW-1133">Transmembrane helix</keyword>
<dbReference type="AlphaFoldDB" id="A0A164ZIK7"/>
<dbReference type="FunFam" id="3.40.50.150:FF:000119">
    <property type="entry name" value="probable pectin methyltransferase QUA2"/>
    <property type="match status" value="1"/>
</dbReference>
<dbReference type="Pfam" id="PF03141">
    <property type="entry name" value="Methyltransf_29"/>
    <property type="match status" value="1"/>
</dbReference>
<reference evidence="13" key="2">
    <citation type="submission" date="2022-03" db="EMBL/GenBank/DDBJ databases">
        <title>Draft title - Genomic analysis of global carrot germplasm unveils the trajectory of domestication and the origin of high carotenoid orange carrot.</title>
        <authorList>
            <person name="Iorizzo M."/>
            <person name="Ellison S."/>
            <person name="Senalik D."/>
            <person name="Macko-Podgorni A."/>
            <person name="Grzebelus D."/>
            <person name="Bostan H."/>
            <person name="Rolling W."/>
            <person name="Curaba J."/>
            <person name="Simon P."/>
        </authorList>
    </citation>
    <scope>NUCLEOTIDE SEQUENCE</scope>
    <source>
        <tissue evidence="13">Leaf</tissue>
    </source>
</reference>
<evidence type="ECO:0000256" key="5">
    <source>
        <dbReference type="ARBA" id="ARBA00022692"/>
    </source>
</evidence>
<dbReference type="PANTHER" id="PTHR10108">
    <property type="entry name" value="SAM-DEPENDENT METHYLTRANSFERASE"/>
    <property type="match status" value="1"/>
</dbReference>
<evidence type="ECO:0000256" key="11">
    <source>
        <dbReference type="RuleBase" id="RU366043"/>
    </source>
</evidence>
<protein>
    <recommendedName>
        <fullName evidence="11">Methyltransferase</fullName>
        <ecNumber evidence="11">2.1.1.-</ecNumber>
    </recommendedName>
</protein>
<evidence type="ECO:0000256" key="6">
    <source>
        <dbReference type="ARBA" id="ARBA00022968"/>
    </source>
</evidence>
<comment type="similarity">
    <text evidence="2 11">Belongs to the methyltransferase superfamily.</text>
</comment>
<dbReference type="GO" id="GO:0032259">
    <property type="term" value="P:methylation"/>
    <property type="evidence" value="ECO:0007669"/>
    <property type="project" value="UniProtKB-KW"/>
</dbReference>
<dbReference type="EC" id="2.1.1.-" evidence="11"/>
<evidence type="ECO:0000256" key="9">
    <source>
        <dbReference type="ARBA" id="ARBA00023180"/>
    </source>
</evidence>
<dbReference type="EMBL" id="CP093347">
    <property type="protein sequence ID" value="WOH02612.1"/>
    <property type="molecule type" value="Genomic_DNA"/>
</dbReference>